<dbReference type="InterPro" id="IPR008983">
    <property type="entry name" value="Tumour_necrosis_fac-like_dom"/>
</dbReference>
<dbReference type="EMBL" id="JAXOVW010000110">
    <property type="protein sequence ID" value="MDZ5610112.1"/>
    <property type="molecule type" value="Genomic_DNA"/>
</dbReference>
<protein>
    <submittedName>
        <fullName evidence="1">Gly-Xaa-Xaa repeat protein</fullName>
    </submittedName>
</protein>
<reference evidence="2" key="1">
    <citation type="submission" date="2023-11" db="EMBL/GenBank/DDBJ databases">
        <title>Genome Sequence of Bacillus pseudomycoides stain BUPM19.</title>
        <authorList>
            <person name="Farhat A."/>
        </authorList>
    </citation>
    <scope>NUCLEOTIDE SEQUENCE [LARGE SCALE GENOMIC DNA]</scope>
    <source>
        <strain evidence="2">BUPM19</strain>
    </source>
</reference>
<proteinExistence type="predicted"/>
<keyword evidence="2" id="KW-1185">Reference proteome</keyword>
<organism evidence="1 2">
    <name type="scientific">Bacillus bingmayongensis</name>
    <dbReference type="NCBI Taxonomy" id="1150157"/>
    <lineage>
        <taxon>Bacteria</taxon>
        <taxon>Bacillati</taxon>
        <taxon>Bacillota</taxon>
        <taxon>Bacilli</taxon>
        <taxon>Bacillales</taxon>
        <taxon>Bacillaceae</taxon>
        <taxon>Bacillus</taxon>
    </lineage>
</organism>
<dbReference type="NCBIfam" id="NF033147">
    <property type="entry name" value="GXX_rpt_CTERM"/>
    <property type="match status" value="1"/>
</dbReference>
<evidence type="ECO:0000313" key="2">
    <source>
        <dbReference type="Proteomes" id="UP001291930"/>
    </source>
</evidence>
<gene>
    <name evidence="1" type="ORF">U2I54_24455</name>
</gene>
<dbReference type="RefSeq" id="WP_422666714.1">
    <property type="nucleotide sequence ID" value="NZ_JH921517.1"/>
</dbReference>
<sequence>MKPNQNVRFNLTSNINNIHFDATDTITILEDGVYVIDFSASTIFSGSAPFGFGISINGNIPSDNFSANAIGSSITFSTIETLKARNTITIQSTANTITIPDTGNTTVKLTIFRIH</sequence>
<comment type="caution">
    <text evidence="1">The sequence shown here is derived from an EMBL/GenBank/DDBJ whole genome shotgun (WGS) entry which is preliminary data.</text>
</comment>
<name>A0ABU5K306_9BACI</name>
<accession>A0ABU5K306</accession>
<dbReference type="Proteomes" id="UP001291930">
    <property type="component" value="Unassembled WGS sequence"/>
</dbReference>
<dbReference type="Gene3D" id="2.60.120.40">
    <property type="match status" value="1"/>
</dbReference>
<evidence type="ECO:0000313" key="1">
    <source>
        <dbReference type="EMBL" id="MDZ5610112.1"/>
    </source>
</evidence>